<protein>
    <submittedName>
        <fullName evidence="2">Uncharacterized protein</fullName>
    </submittedName>
</protein>
<proteinExistence type="predicted"/>
<organism evidence="2">
    <name type="scientific">Trypanosoma vivax (strain Y486)</name>
    <dbReference type="NCBI Taxonomy" id="1055687"/>
    <lineage>
        <taxon>Eukaryota</taxon>
        <taxon>Discoba</taxon>
        <taxon>Euglenozoa</taxon>
        <taxon>Kinetoplastea</taxon>
        <taxon>Metakinetoplastina</taxon>
        <taxon>Trypanosomatida</taxon>
        <taxon>Trypanosomatidae</taxon>
        <taxon>Trypanosoma</taxon>
        <taxon>Duttonella</taxon>
    </lineage>
</organism>
<dbReference type="VEuPathDB" id="TriTrypDB:TvY486_0805010"/>
<evidence type="ECO:0000313" key="2">
    <source>
        <dbReference type="EMBL" id="CCC49894.1"/>
    </source>
</evidence>
<dbReference type="EMBL" id="HE573024">
    <property type="protein sequence ID" value="CCC49894.1"/>
    <property type="molecule type" value="Genomic_DNA"/>
</dbReference>
<feature type="region of interest" description="Disordered" evidence="1">
    <location>
        <begin position="315"/>
        <end position="338"/>
    </location>
</feature>
<accession>G0U1D9</accession>
<sequence>MPLSTSKHRKRGLGLEIRGESFSFRRSSVAWCTSVVPLPRAETINNGIHRPPYGASASMGCNQATIGTPELQHLLLRAHKKREEEKEKYLLSANGVHTVKNATSGQRNDKRPSTAESIRVLGRSIKDVDNCMPLSHNASLWCGRESVGGPLRKNKSLSLTRPIAEQGNEWDVTTLRTLFDTQLQLCEAQEEAMRGTLTTEAVEERLYIEQLLRTSASWSTGLVRGSQGTTVTNDGVVDSSKSLVRSMGDGRTASVFDPQLAKPVVLLAHDSHLLRALHAAEAHIAVLEHAICQHSASSSTPCSTQQDVVQRYPRVAPHSSTDKMNKPSAGDSHPRRNSEETVFSIGGMALPRYEPLHPNIQIINDTS</sequence>
<gene>
    <name evidence="2" type="ORF">TVY486_0805010</name>
</gene>
<name>G0U1D9_TRYVY</name>
<dbReference type="AlphaFoldDB" id="G0U1D9"/>
<reference evidence="2" key="1">
    <citation type="journal article" date="2012" name="Proc. Natl. Acad. Sci. U.S.A.">
        <title>Antigenic diversity is generated by distinct evolutionary mechanisms in African trypanosome species.</title>
        <authorList>
            <person name="Jackson A.P."/>
            <person name="Berry A."/>
            <person name="Aslett M."/>
            <person name="Allison H.C."/>
            <person name="Burton P."/>
            <person name="Vavrova-Anderson J."/>
            <person name="Brown R."/>
            <person name="Browne H."/>
            <person name="Corton N."/>
            <person name="Hauser H."/>
            <person name="Gamble J."/>
            <person name="Gilderthorp R."/>
            <person name="Marcello L."/>
            <person name="McQuillan J."/>
            <person name="Otto T.D."/>
            <person name="Quail M.A."/>
            <person name="Sanders M.J."/>
            <person name="van Tonder A."/>
            <person name="Ginger M.L."/>
            <person name="Field M.C."/>
            <person name="Barry J.D."/>
            <person name="Hertz-Fowler C."/>
            <person name="Berriman M."/>
        </authorList>
    </citation>
    <scope>NUCLEOTIDE SEQUENCE</scope>
    <source>
        <strain evidence="2">Y486</strain>
    </source>
</reference>
<evidence type="ECO:0000256" key="1">
    <source>
        <dbReference type="SAM" id="MobiDB-lite"/>
    </source>
</evidence>